<dbReference type="KEGG" id="phu:Phum_PHUM157160"/>
<feature type="compositionally biased region" description="Basic and acidic residues" evidence="1">
    <location>
        <begin position="143"/>
        <end position="162"/>
    </location>
</feature>
<feature type="region of interest" description="Disordered" evidence="1">
    <location>
        <begin position="1"/>
        <end position="59"/>
    </location>
</feature>
<feature type="compositionally biased region" description="Low complexity" evidence="1">
    <location>
        <begin position="1"/>
        <end position="15"/>
    </location>
</feature>
<reference evidence="2" key="2">
    <citation type="submission" date="2007-04" db="EMBL/GenBank/DDBJ databases">
        <title>The genome of the human body louse.</title>
        <authorList>
            <consortium name="The Human Body Louse Genome Consortium"/>
            <person name="Kirkness E."/>
            <person name="Walenz B."/>
            <person name="Hass B."/>
            <person name="Bruggner R."/>
            <person name="Strausberg R."/>
        </authorList>
    </citation>
    <scope>NUCLEOTIDE SEQUENCE</scope>
    <source>
        <strain evidence="2">USDA</strain>
    </source>
</reference>
<feature type="region of interest" description="Disordered" evidence="1">
    <location>
        <begin position="311"/>
        <end position="483"/>
    </location>
</feature>
<feature type="compositionally biased region" description="Polar residues" evidence="1">
    <location>
        <begin position="351"/>
        <end position="373"/>
    </location>
</feature>
<accession>E0VFH1</accession>
<reference evidence="2" key="1">
    <citation type="submission" date="2007-04" db="EMBL/GenBank/DDBJ databases">
        <title>Annotation of Pediculus humanus corporis strain USDA.</title>
        <authorList>
            <person name="Kirkness E."/>
            <person name="Hannick L."/>
            <person name="Hass B."/>
            <person name="Bruggner R."/>
            <person name="Lawson D."/>
            <person name="Bidwell S."/>
            <person name="Joardar V."/>
            <person name="Caler E."/>
            <person name="Walenz B."/>
            <person name="Inman J."/>
            <person name="Schobel S."/>
            <person name="Galinsky K."/>
            <person name="Amedeo P."/>
            <person name="Strausberg R."/>
        </authorList>
    </citation>
    <scope>NUCLEOTIDE SEQUENCE</scope>
    <source>
        <strain evidence="2">USDA</strain>
    </source>
</reference>
<dbReference type="RefSeq" id="XP_002424865.1">
    <property type="nucleotide sequence ID" value="XM_002424820.1"/>
</dbReference>
<organism>
    <name type="scientific">Pediculus humanus subsp. corporis</name>
    <name type="common">Body louse</name>
    <dbReference type="NCBI Taxonomy" id="121224"/>
    <lineage>
        <taxon>Eukaryota</taxon>
        <taxon>Metazoa</taxon>
        <taxon>Ecdysozoa</taxon>
        <taxon>Arthropoda</taxon>
        <taxon>Hexapoda</taxon>
        <taxon>Insecta</taxon>
        <taxon>Pterygota</taxon>
        <taxon>Neoptera</taxon>
        <taxon>Paraneoptera</taxon>
        <taxon>Psocodea</taxon>
        <taxon>Troctomorpha</taxon>
        <taxon>Phthiraptera</taxon>
        <taxon>Anoplura</taxon>
        <taxon>Pediculidae</taxon>
        <taxon>Pediculus</taxon>
    </lineage>
</organism>
<feature type="compositionally biased region" description="Basic and acidic residues" evidence="1">
    <location>
        <begin position="40"/>
        <end position="52"/>
    </location>
</feature>
<dbReference type="EMBL" id="DS235111">
    <property type="protein sequence ID" value="EEB12127.1"/>
    <property type="molecule type" value="Genomic_DNA"/>
</dbReference>
<dbReference type="HOGENOM" id="CLU_530316_0_0_1"/>
<dbReference type="GeneID" id="8236517"/>
<feature type="compositionally biased region" description="Low complexity" evidence="1">
    <location>
        <begin position="182"/>
        <end position="197"/>
    </location>
</feature>
<dbReference type="AlphaFoldDB" id="E0VFH1"/>
<feature type="compositionally biased region" description="Basic and acidic residues" evidence="1">
    <location>
        <begin position="380"/>
        <end position="390"/>
    </location>
</feature>
<sequence>MEKNNDNVTNNSNYDDASEKATNILENLQPNNKKNAVGGDDNKKEEEEKTLSEEEEDDQFSEDLYTAINYNTINSLVALKEILGTGDTENIGDSSWFQYHFLQHVNRLPSRSNYPSAWSPWEGNRRRLSECKEEDEDAEDKEEEKKKTEGNDSENVETKIDSKISTISPTPPQTPKTPPSTTPKTPSTPSSRPTTPTGFTAPLRRRFASVGNVGRESPGTLVSSLPQYGSMEPVGNWYSTSRTSPLPSPHLDKRFFDCSLIEMKSQASSSSTLDYDSMDEVWVKRNDVNFTPETKELGSQPLPVIAVEDHMTPGAETQMRPRAGTWSMPSRSRRQKTTSTSSQPDSNSSSGRVTPTPSTGDDILTNVSPSRKAQTIFDAFRPRSKSDASKNKKPSNIISQMKNAMHRASGSSQSSQSRSSSIDGSSEEREKDKHHHHHPHHSNRSRAGSEVKDRQRNMADGVGKDKHHPQRPRAGSDSGKGTVSKVMDLFRYRSHSAVSAEDKRKAVSFLFIVF</sequence>
<feature type="compositionally biased region" description="Pro residues" evidence="1">
    <location>
        <begin position="169"/>
        <end position="181"/>
    </location>
</feature>
<evidence type="ECO:0000256" key="1">
    <source>
        <dbReference type="SAM" id="MobiDB-lite"/>
    </source>
</evidence>
<dbReference type="Proteomes" id="UP000009046">
    <property type="component" value="Unassembled WGS sequence"/>
</dbReference>
<keyword evidence="4" id="KW-1185">Reference proteome</keyword>
<gene>
    <name evidence="3" type="primary">8236517</name>
    <name evidence="2" type="ORF">Phum_PHUM157160</name>
</gene>
<evidence type="ECO:0000313" key="4">
    <source>
        <dbReference type="Proteomes" id="UP000009046"/>
    </source>
</evidence>
<feature type="compositionally biased region" description="Polar residues" evidence="1">
    <location>
        <begin position="20"/>
        <end position="34"/>
    </location>
</feature>
<feature type="region of interest" description="Disordered" evidence="1">
    <location>
        <begin position="127"/>
        <end position="203"/>
    </location>
</feature>
<dbReference type="OMA" id="CENANME"/>
<dbReference type="CTD" id="8236517"/>
<feature type="compositionally biased region" description="Low complexity" evidence="1">
    <location>
        <begin position="409"/>
        <end position="424"/>
    </location>
</feature>
<feature type="compositionally biased region" description="Basic residues" evidence="1">
    <location>
        <begin position="432"/>
        <end position="444"/>
    </location>
</feature>
<dbReference type="EMBL" id="AAZO01001837">
    <property type="status" value="NOT_ANNOTATED_CDS"/>
    <property type="molecule type" value="Genomic_DNA"/>
</dbReference>
<dbReference type="VEuPathDB" id="VectorBase:PHUM157160"/>
<name>E0VFH1_PEDHC</name>
<dbReference type="eggNOG" id="ENOG502S618">
    <property type="taxonomic scope" value="Eukaryota"/>
</dbReference>
<protein>
    <submittedName>
        <fullName evidence="2 3">Uncharacterized protein</fullName>
    </submittedName>
</protein>
<dbReference type="EnsemblMetazoa" id="PHUM157160-RA">
    <property type="protein sequence ID" value="PHUM157160-PA"/>
    <property type="gene ID" value="PHUM157160"/>
</dbReference>
<evidence type="ECO:0000313" key="3">
    <source>
        <dbReference type="EnsemblMetazoa" id="PHUM157160-PA"/>
    </source>
</evidence>
<feature type="compositionally biased region" description="Low complexity" evidence="1">
    <location>
        <begin position="337"/>
        <end position="350"/>
    </location>
</feature>
<proteinExistence type="predicted"/>
<evidence type="ECO:0000313" key="2">
    <source>
        <dbReference type="EMBL" id="EEB12127.1"/>
    </source>
</evidence>
<feature type="compositionally biased region" description="Acidic residues" evidence="1">
    <location>
        <begin position="132"/>
        <end position="142"/>
    </location>
</feature>
<feature type="compositionally biased region" description="Basic and acidic residues" evidence="1">
    <location>
        <begin position="447"/>
        <end position="457"/>
    </location>
</feature>
<dbReference type="OrthoDB" id="449052at2759"/>
<dbReference type="STRING" id="121224.E0VFH1"/>
<reference evidence="3" key="3">
    <citation type="submission" date="2020-05" db="UniProtKB">
        <authorList>
            <consortium name="EnsemblMetazoa"/>
        </authorList>
    </citation>
    <scope>IDENTIFICATION</scope>
    <source>
        <strain evidence="3">USDA</strain>
    </source>
</reference>
<dbReference type="InParanoid" id="E0VFH1"/>